<name>A0ABS4F2N4_9CLOT</name>
<dbReference type="RefSeq" id="WP_209797265.1">
    <property type="nucleotide sequence ID" value="NZ_JAGGJZ010000006.1"/>
</dbReference>
<evidence type="ECO:0000313" key="2">
    <source>
        <dbReference type="Proteomes" id="UP000783390"/>
    </source>
</evidence>
<evidence type="ECO:0008006" key="3">
    <source>
        <dbReference type="Google" id="ProtNLM"/>
    </source>
</evidence>
<evidence type="ECO:0000313" key="1">
    <source>
        <dbReference type="EMBL" id="MBP1890342.1"/>
    </source>
</evidence>
<proteinExistence type="predicted"/>
<dbReference type="EMBL" id="JAGGJZ010000006">
    <property type="protein sequence ID" value="MBP1890342.1"/>
    <property type="molecule type" value="Genomic_DNA"/>
</dbReference>
<sequence length="103" mass="12286">MNSFELYKDIINLYREADLECNVKLDYVLKKINTKGTIITVKETIRELDQGELKTLAKCGRLDLSIENLVLDERYRHLFTEEDIEICKERLNKYNNIEIEEEE</sequence>
<keyword evidence="2" id="KW-1185">Reference proteome</keyword>
<dbReference type="Proteomes" id="UP000783390">
    <property type="component" value="Unassembled WGS sequence"/>
</dbReference>
<accession>A0ABS4F2N4</accession>
<organism evidence="1 2">
    <name type="scientific">Clostridium moniliforme</name>
    <dbReference type="NCBI Taxonomy" id="39489"/>
    <lineage>
        <taxon>Bacteria</taxon>
        <taxon>Bacillati</taxon>
        <taxon>Bacillota</taxon>
        <taxon>Clostridia</taxon>
        <taxon>Eubacteriales</taxon>
        <taxon>Clostridiaceae</taxon>
        <taxon>Clostridium</taxon>
    </lineage>
</organism>
<reference evidence="1 2" key="1">
    <citation type="submission" date="2021-03" db="EMBL/GenBank/DDBJ databases">
        <title>Genomic Encyclopedia of Type Strains, Phase IV (KMG-IV): sequencing the most valuable type-strain genomes for metagenomic binning, comparative biology and taxonomic classification.</title>
        <authorList>
            <person name="Goeker M."/>
        </authorList>
    </citation>
    <scope>NUCLEOTIDE SEQUENCE [LARGE SCALE GENOMIC DNA]</scope>
    <source>
        <strain evidence="1 2">DSM 3984</strain>
    </source>
</reference>
<comment type="caution">
    <text evidence="1">The sequence shown here is derived from an EMBL/GenBank/DDBJ whole genome shotgun (WGS) entry which is preliminary data.</text>
</comment>
<gene>
    <name evidence="1" type="ORF">J2Z53_001937</name>
</gene>
<protein>
    <recommendedName>
        <fullName evidence="3">Phage protein</fullName>
    </recommendedName>
</protein>